<evidence type="ECO:0000313" key="2">
    <source>
        <dbReference type="EnsemblPlants" id="OGLUM02G22710.2"/>
    </source>
</evidence>
<feature type="region of interest" description="Disordered" evidence="1">
    <location>
        <begin position="125"/>
        <end position="147"/>
    </location>
</feature>
<dbReference type="EnsemblPlants" id="OGLUM02G22710.5">
    <property type="protein sequence ID" value="OGLUM02G22710.5"/>
    <property type="gene ID" value="OGLUM02G22710"/>
</dbReference>
<protein>
    <submittedName>
        <fullName evidence="2">Uncharacterized protein</fullName>
    </submittedName>
</protein>
<dbReference type="Gramene" id="OGLUM02G22710.5">
    <property type="protein sequence ID" value="OGLUM02G22710.5"/>
    <property type="gene ID" value="OGLUM02G22710"/>
</dbReference>
<accession>A0A0D9YUB3</accession>
<proteinExistence type="predicted"/>
<dbReference type="EnsemblPlants" id="OGLUM02G22710.2">
    <property type="protein sequence ID" value="OGLUM02G22710.2"/>
    <property type="gene ID" value="OGLUM02G22710"/>
</dbReference>
<dbReference type="Gramene" id="OGLUM02G22710.2">
    <property type="protein sequence ID" value="OGLUM02G22710.2"/>
    <property type="gene ID" value="OGLUM02G22710"/>
</dbReference>
<reference evidence="2" key="2">
    <citation type="submission" date="2018-05" db="EMBL/GenBank/DDBJ databases">
        <title>OgluRS3 (Oryza glumaepatula Reference Sequence Version 3).</title>
        <authorList>
            <person name="Zhang J."/>
            <person name="Kudrna D."/>
            <person name="Lee S."/>
            <person name="Talag J."/>
            <person name="Welchert J."/>
            <person name="Wing R.A."/>
        </authorList>
    </citation>
    <scope>NUCLEOTIDE SEQUENCE [LARGE SCALE GENOMIC DNA]</scope>
</reference>
<organism evidence="2">
    <name type="scientific">Oryza glumipatula</name>
    <dbReference type="NCBI Taxonomy" id="40148"/>
    <lineage>
        <taxon>Eukaryota</taxon>
        <taxon>Viridiplantae</taxon>
        <taxon>Streptophyta</taxon>
        <taxon>Embryophyta</taxon>
        <taxon>Tracheophyta</taxon>
        <taxon>Spermatophyta</taxon>
        <taxon>Magnoliopsida</taxon>
        <taxon>Liliopsida</taxon>
        <taxon>Poales</taxon>
        <taxon>Poaceae</taxon>
        <taxon>BOP clade</taxon>
        <taxon>Oryzoideae</taxon>
        <taxon>Oryzeae</taxon>
        <taxon>Oryzinae</taxon>
        <taxon>Oryza</taxon>
    </lineage>
</organism>
<sequence length="224" mass="24792">MQITPRTELMRGICTSSTQPSLYSTMYGLLRLAIRDICAANSKQSIKIKSSNQTICPVLPNIQSDATANNSWVQHVCSSVGNEQELTRVSVWFTSWYAVRWNLSFCLDSRIFFITYLHHHRAKKEQKHQGSLKKTKEEEERGAEEGGEPLALALVDDEVCGAVGAPADLLHHLVLLHGSGSGSGSGSAPRRWALQEVGCEVALCERGENKKNDMVLVWPLLSPM</sequence>
<name>A0A0D9YUB3_9ORYZ</name>
<dbReference type="Gramene" id="OGLUM02G22710.4">
    <property type="protein sequence ID" value="OGLUM02G22710.4"/>
    <property type="gene ID" value="OGLUM02G22710"/>
</dbReference>
<dbReference type="HOGENOM" id="CLU_107785_0_0_1"/>
<dbReference type="AlphaFoldDB" id="A0A0D9YUB3"/>
<keyword evidence="3" id="KW-1185">Reference proteome</keyword>
<reference evidence="2" key="1">
    <citation type="submission" date="2015-04" db="UniProtKB">
        <authorList>
            <consortium name="EnsemblPlants"/>
        </authorList>
    </citation>
    <scope>IDENTIFICATION</scope>
</reference>
<evidence type="ECO:0000256" key="1">
    <source>
        <dbReference type="SAM" id="MobiDB-lite"/>
    </source>
</evidence>
<dbReference type="Proteomes" id="UP000026961">
    <property type="component" value="Chromosome 2"/>
</dbReference>
<evidence type="ECO:0000313" key="3">
    <source>
        <dbReference type="Proteomes" id="UP000026961"/>
    </source>
</evidence>
<dbReference type="EnsemblPlants" id="OGLUM02G22710.4">
    <property type="protein sequence ID" value="OGLUM02G22710.4"/>
    <property type="gene ID" value="OGLUM02G22710"/>
</dbReference>